<feature type="transmembrane region" description="Helical" evidence="8">
    <location>
        <begin position="90"/>
        <end position="111"/>
    </location>
</feature>
<reference evidence="9" key="1">
    <citation type="submission" date="2021-08" db="EMBL/GenBank/DDBJ databases">
        <title>Hoeflea bacterium WL0058 sp. nov., isolated from the sediment.</title>
        <authorList>
            <person name="Wang L."/>
            <person name="Zhang D."/>
        </authorList>
    </citation>
    <scope>NUCLEOTIDE SEQUENCE</scope>
    <source>
        <strain evidence="9">WL0058</strain>
    </source>
</reference>
<dbReference type="AlphaFoldDB" id="A0AAE2ZTH9"/>
<comment type="caution">
    <text evidence="9">The sequence shown here is derived from an EMBL/GenBank/DDBJ whole genome shotgun (WGS) entry which is preliminary data.</text>
</comment>
<feature type="compositionally biased region" description="Basic residues" evidence="7">
    <location>
        <begin position="8"/>
        <end position="17"/>
    </location>
</feature>
<protein>
    <submittedName>
        <fullName evidence="9">Sulfate exporter family transporter</fullName>
    </submittedName>
</protein>
<keyword evidence="3" id="KW-1003">Cell membrane</keyword>
<dbReference type="RefSeq" id="WP_220231039.1">
    <property type="nucleotide sequence ID" value="NZ_JAICBX010000005.1"/>
</dbReference>
<dbReference type="InterPro" id="IPR018383">
    <property type="entry name" value="UPF0324_pro"/>
</dbReference>
<evidence type="ECO:0000256" key="1">
    <source>
        <dbReference type="ARBA" id="ARBA00004651"/>
    </source>
</evidence>
<organism evidence="9 10">
    <name type="scientific">Flavimaribacter sediminis</name>
    <dbReference type="NCBI Taxonomy" id="2865987"/>
    <lineage>
        <taxon>Bacteria</taxon>
        <taxon>Pseudomonadati</taxon>
        <taxon>Pseudomonadota</taxon>
        <taxon>Alphaproteobacteria</taxon>
        <taxon>Hyphomicrobiales</taxon>
        <taxon>Rhizobiaceae</taxon>
        <taxon>Flavimaribacter</taxon>
    </lineage>
</organism>
<evidence type="ECO:0000256" key="2">
    <source>
        <dbReference type="ARBA" id="ARBA00007977"/>
    </source>
</evidence>
<gene>
    <name evidence="9" type="ORF">K1W69_24035</name>
</gene>
<dbReference type="PANTHER" id="PTHR30106">
    <property type="entry name" value="INNER MEMBRANE PROTEIN YEIH-RELATED"/>
    <property type="match status" value="1"/>
</dbReference>
<dbReference type="Proteomes" id="UP001196509">
    <property type="component" value="Unassembled WGS sequence"/>
</dbReference>
<feature type="region of interest" description="Disordered" evidence="7">
    <location>
        <begin position="1"/>
        <end position="29"/>
    </location>
</feature>
<keyword evidence="6 8" id="KW-0472">Membrane</keyword>
<accession>A0AAE2ZTH9</accession>
<keyword evidence="10" id="KW-1185">Reference proteome</keyword>
<dbReference type="Pfam" id="PF03601">
    <property type="entry name" value="Cons_hypoth698"/>
    <property type="match status" value="1"/>
</dbReference>
<evidence type="ECO:0000256" key="3">
    <source>
        <dbReference type="ARBA" id="ARBA00022475"/>
    </source>
</evidence>
<name>A0AAE2ZTH9_9HYPH</name>
<evidence type="ECO:0000256" key="7">
    <source>
        <dbReference type="SAM" id="MobiDB-lite"/>
    </source>
</evidence>
<comment type="similarity">
    <text evidence="2">Belongs to the UPF0324 family.</text>
</comment>
<dbReference type="EMBL" id="JAICBX010000005">
    <property type="protein sequence ID" value="MBW8640285.1"/>
    <property type="molecule type" value="Genomic_DNA"/>
</dbReference>
<evidence type="ECO:0000256" key="8">
    <source>
        <dbReference type="SAM" id="Phobius"/>
    </source>
</evidence>
<keyword evidence="5 8" id="KW-1133">Transmembrane helix</keyword>
<evidence type="ECO:0000256" key="6">
    <source>
        <dbReference type="ARBA" id="ARBA00023136"/>
    </source>
</evidence>
<comment type="subcellular location">
    <subcellularLocation>
        <location evidence="1">Cell membrane</location>
        <topology evidence="1">Multi-pass membrane protein</topology>
    </subcellularLocation>
</comment>
<dbReference type="GO" id="GO:0005886">
    <property type="term" value="C:plasma membrane"/>
    <property type="evidence" value="ECO:0007669"/>
    <property type="project" value="UniProtKB-SubCell"/>
</dbReference>
<dbReference type="PANTHER" id="PTHR30106:SF2">
    <property type="entry name" value="UPF0324 INNER MEMBRANE PROTEIN YEIH"/>
    <property type="match status" value="1"/>
</dbReference>
<sequence>MQANLRSRPTHLHRAKQSRNNSAQPSQRANRGGLPLFVIGFAAVTTANSLGLIPKPVTTGAVSLSSWLMVIDISALGVKTNLMAMLELGWRHVAVVVVETLFLLAMAFIALKSGFVMETLSHASI</sequence>
<keyword evidence="4 8" id="KW-0812">Transmembrane</keyword>
<feature type="compositionally biased region" description="Polar residues" evidence="7">
    <location>
        <begin position="18"/>
        <end position="29"/>
    </location>
</feature>
<proteinExistence type="inferred from homology"/>
<evidence type="ECO:0000313" key="10">
    <source>
        <dbReference type="Proteomes" id="UP001196509"/>
    </source>
</evidence>
<feature type="transmembrane region" description="Helical" evidence="8">
    <location>
        <begin position="34"/>
        <end position="53"/>
    </location>
</feature>
<evidence type="ECO:0000313" key="9">
    <source>
        <dbReference type="EMBL" id="MBW8640285.1"/>
    </source>
</evidence>
<evidence type="ECO:0000256" key="4">
    <source>
        <dbReference type="ARBA" id="ARBA00022692"/>
    </source>
</evidence>
<evidence type="ECO:0000256" key="5">
    <source>
        <dbReference type="ARBA" id="ARBA00022989"/>
    </source>
</evidence>